<dbReference type="InterPro" id="IPR036761">
    <property type="entry name" value="TTHA0802/YceI-like_sf"/>
</dbReference>
<gene>
    <name evidence="2" type="ORF">GCM10023231_30610</name>
</gene>
<dbReference type="Pfam" id="PF04264">
    <property type="entry name" value="YceI"/>
    <property type="match status" value="1"/>
</dbReference>
<accession>A0ABP9BSG0</accession>
<organism evidence="2 3">
    <name type="scientific">Olivibacter ginsenosidimutans</name>
    <dbReference type="NCBI Taxonomy" id="1176537"/>
    <lineage>
        <taxon>Bacteria</taxon>
        <taxon>Pseudomonadati</taxon>
        <taxon>Bacteroidota</taxon>
        <taxon>Sphingobacteriia</taxon>
        <taxon>Sphingobacteriales</taxon>
        <taxon>Sphingobacteriaceae</taxon>
        <taxon>Olivibacter</taxon>
    </lineage>
</organism>
<evidence type="ECO:0000313" key="3">
    <source>
        <dbReference type="Proteomes" id="UP001501411"/>
    </source>
</evidence>
<dbReference type="SUPFAM" id="SSF101874">
    <property type="entry name" value="YceI-like"/>
    <property type="match status" value="1"/>
</dbReference>
<evidence type="ECO:0000259" key="1">
    <source>
        <dbReference type="SMART" id="SM00867"/>
    </source>
</evidence>
<reference evidence="3" key="1">
    <citation type="journal article" date="2019" name="Int. J. Syst. Evol. Microbiol.">
        <title>The Global Catalogue of Microorganisms (GCM) 10K type strain sequencing project: providing services to taxonomists for standard genome sequencing and annotation.</title>
        <authorList>
            <consortium name="The Broad Institute Genomics Platform"/>
            <consortium name="The Broad Institute Genome Sequencing Center for Infectious Disease"/>
            <person name="Wu L."/>
            <person name="Ma J."/>
        </authorList>
    </citation>
    <scope>NUCLEOTIDE SEQUENCE [LARGE SCALE GENOMIC DNA]</scope>
    <source>
        <strain evidence="3">JCM 18200</strain>
    </source>
</reference>
<keyword evidence="3" id="KW-1185">Reference proteome</keyword>
<name>A0ABP9BSG0_9SPHI</name>
<protein>
    <submittedName>
        <fullName evidence="2">YceI family protein</fullName>
    </submittedName>
</protein>
<dbReference type="PANTHER" id="PTHR34406:SF1">
    <property type="entry name" value="PROTEIN YCEI"/>
    <property type="match status" value="1"/>
</dbReference>
<dbReference type="RefSeq" id="WP_345232782.1">
    <property type="nucleotide sequence ID" value="NZ_BAABIQ010000040.1"/>
</dbReference>
<sequence length="176" mass="19374">MSVIWKVDPSHSDVQFKVKHLVISTVIGNFNTFDGTIETSNEHDFSAAKISFSVDAVSIDTHVKDRDEHLRSADFFDAATYPKLTFTSSSFVKESDEAYVLKGNLTIKGHTESTVFQVTFGGSAKDAYGNLKVGFEATGKISRKAFGLKWNDVTEAGSVVVADEVKIILNLQFIKQ</sequence>
<dbReference type="EMBL" id="BAABIQ010000040">
    <property type="protein sequence ID" value="GAA4799689.1"/>
    <property type="molecule type" value="Genomic_DNA"/>
</dbReference>
<dbReference type="SMART" id="SM00867">
    <property type="entry name" value="YceI"/>
    <property type="match status" value="1"/>
</dbReference>
<proteinExistence type="predicted"/>
<dbReference type="PANTHER" id="PTHR34406">
    <property type="entry name" value="PROTEIN YCEI"/>
    <property type="match status" value="1"/>
</dbReference>
<evidence type="ECO:0000313" key="2">
    <source>
        <dbReference type="EMBL" id="GAA4799689.1"/>
    </source>
</evidence>
<comment type="caution">
    <text evidence="2">The sequence shown here is derived from an EMBL/GenBank/DDBJ whole genome shotgun (WGS) entry which is preliminary data.</text>
</comment>
<dbReference type="InterPro" id="IPR007372">
    <property type="entry name" value="Lipid/polyisoprenoid-bd_YceI"/>
</dbReference>
<dbReference type="Proteomes" id="UP001501411">
    <property type="component" value="Unassembled WGS sequence"/>
</dbReference>
<feature type="domain" description="Lipid/polyisoprenoid-binding YceI-like" evidence="1">
    <location>
        <begin position="4"/>
        <end position="174"/>
    </location>
</feature>
<dbReference type="Gene3D" id="2.40.128.110">
    <property type="entry name" value="Lipid/polyisoprenoid-binding, YceI-like"/>
    <property type="match status" value="1"/>
</dbReference>